<evidence type="ECO:0000313" key="2">
    <source>
        <dbReference type="Proteomes" id="UP000290106"/>
    </source>
</evidence>
<dbReference type="Proteomes" id="UP000290106">
    <property type="component" value="Unassembled WGS sequence"/>
</dbReference>
<gene>
    <name evidence="1" type="ORF">ETP43_16370</name>
</gene>
<protein>
    <submittedName>
        <fullName evidence="1">Uncharacterized protein</fullName>
    </submittedName>
</protein>
<keyword evidence="2" id="KW-1185">Reference proteome</keyword>
<dbReference type="AlphaFoldDB" id="A0A4Q1RD85"/>
<name>A0A4Q1RD85_9FIRM</name>
<comment type="caution">
    <text evidence="1">The sequence shown here is derived from an EMBL/GenBank/DDBJ whole genome shotgun (WGS) entry which is preliminary data.</text>
</comment>
<dbReference type="EMBL" id="SDKC01000002">
    <property type="protein sequence ID" value="RXS72554.1"/>
    <property type="molecule type" value="Genomic_DNA"/>
</dbReference>
<proteinExistence type="predicted"/>
<sequence>MVQVVFQNIFEDVTITISMPKKLCHGVPLSDEEKGLAYQILGCYTTKEFLENCTIQQVNLMDHKKGVTRRCEA</sequence>
<dbReference type="RefSeq" id="WP_129259671.1">
    <property type="nucleotide sequence ID" value="NZ_SDKC01000002.1"/>
</dbReference>
<accession>A0A4Q1RD85</accession>
<organism evidence="1 2">
    <name type="scientific">Blautia faecicola</name>
    <dbReference type="NCBI Taxonomy" id="2509240"/>
    <lineage>
        <taxon>Bacteria</taxon>
        <taxon>Bacillati</taxon>
        <taxon>Bacillota</taxon>
        <taxon>Clostridia</taxon>
        <taxon>Lachnospirales</taxon>
        <taxon>Lachnospiraceae</taxon>
        <taxon>Blautia</taxon>
    </lineage>
</organism>
<reference evidence="1 2" key="1">
    <citation type="submission" date="2019-01" db="EMBL/GenBank/DDBJ databases">
        <title>Blautia sp. nov. KGMB01111 isolated human feces.</title>
        <authorList>
            <person name="Park J.-E."/>
            <person name="Kim J.-S."/>
            <person name="Park S.-H."/>
        </authorList>
    </citation>
    <scope>NUCLEOTIDE SEQUENCE [LARGE SCALE GENOMIC DNA]</scope>
    <source>
        <strain evidence="1 2">KGMB01111</strain>
    </source>
</reference>
<evidence type="ECO:0000313" key="1">
    <source>
        <dbReference type="EMBL" id="RXS72554.1"/>
    </source>
</evidence>